<dbReference type="Gene3D" id="2.60.40.10">
    <property type="entry name" value="Immunoglobulins"/>
    <property type="match status" value="2"/>
</dbReference>
<dbReference type="Proteomes" id="UP000607197">
    <property type="component" value="Unassembled WGS sequence"/>
</dbReference>
<evidence type="ECO:0000313" key="4">
    <source>
        <dbReference type="Proteomes" id="UP000607197"/>
    </source>
</evidence>
<dbReference type="InterPro" id="IPR035986">
    <property type="entry name" value="PKD_dom_sf"/>
</dbReference>
<dbReference type="EMBL" id="BMPG01000001">
    <property type="protein sequence ID" value="GGL55587.1"/>
    <property type="molecule type" value="Genomic_DNA"/>
</dbReference>
<name>A0A830F2B8_9EURY</name>
<feature type="domain" description="PKD/Chitinase" evidence="2">
    <location>
        <begin position="33"/>
        <end position="118"/>
    </location>
</feature>
<protein>
    <recommendedName>
        <fullName evidence="2">PKD/Chitinase domain-containing protein</fullName>
    </recommendedName>
</protein>
<dbReference type="SUPFAM" id="SSF49299">
    <property type="entry name" value="PKD domain"/>
    <property type="match status" value="1"/>
</dbReference>
<reference evidence="3" key="2">
    <citation type="submission" date="2020-09" db="EMBL/GenBank/DDBJ databases">
        <authorList>
            <person name="Sun Q."/>
            <person name="Ohkuma M."/>
        </authorList>
    </citation>
    <scope>NUCLEOTIDE SEQUENCE</scope>
    <source>
        <strain evidence="3">JCM 19596</strain>
    </source>
</reference>
<feature type="compositionally biased region" description="Low complexity" evidence="1">
    <location>
        <begin position="207"/>
        <end position="222"/>
    </location>
</feature>
<feature type="region of interest" description="Disordered" evidence="1">
    <location>
        <begin position="206"/>
        <end position="235"/>
    </location>
</feature>
<feature type="region of interest" description="Disordered" evidence="1">
    <location>
        <begin position="800"/>
        <end position="820"/>
    </location>
</feature>
<dbReference type="SMART" id="SM00089">
    <property type="entry name" value="PKD"/>
    <property type="match status" value="1"/>
</dbReference>
<dbReference type="CDD" id="cd00146">
    <property type="entry name" value="PKD"/>
    <property type="match status" value="1"/>
</dbReference>
<comment type="caution">
    <text evidence="3">The sequence shown here is derived from an EMBL/GenBank/DDBJ whole genome shotgun (WGS) entry which is preliminary data.</text>
</comment>
<gene>
    <name evidence="3" type="ORF">GCM10009039_12180</name>
</gene>
<evidence type="ECO:0000259" key="2">
    <source>
        <dbReference type="SMART" id="SM00089"/>
    </source>
</evidence>
<dbReference type="InterPro" id="IPR022409">
    <property type="entry name" value="PKD/Chitinase_dom"/>
</dbReference>
<dbReference type="RefSeq" id="WP_188976876.1">
    <property type="nucleotide sequence ID" value="NZ_BMPG01000001.1"/>
</dbReference>
<dbReference type="InterPro" id="IPR013783">
    <property type="entry name" value="Ig-like_fold"/>
</dbReference>
<sequence>MSRRIPAILALAIVLAATPLPVAAADPPLVDAGLDQTVARATTVYLDATGTTDPDGTIETYTWTISAPDGTTSTPDCAHCGRTAFTPTRVGTYAATVTATDDDGNSRTDTLYVHVTPGDPPTLALAGPTTTRTGDTERFRTTVTAGTAPLDTLTWRVDGHTVRTTALDERTARDTLDRAFTTAGDHTVTARVTDTDGLTRERTIQLTASPPASSPSTGPSSSVTLDPTVRGPRVVTGTQPLTATYRVTDADRATWWLDGARTHQDDTATRLTLSPGDHDLYATTDTTTATFPDGTTHVVADPEPVLHTVNVSGHGGLHVTTTAADAYHNLASLTVTIDNTTALHKRATDRERFRNGGTNHLHVDRDLDTTPGTHTIRLTATDARGQTTTTQRTVDVAGPPEIVSARFTNTPVRAYDPRWSPDNYAAHHVIIVDPNGLSPEQITVDYTQKSKLHRVSPLPDVIDRRGTNPEYVYFDSYWGREGVGKSRLNATVHSTAGSESTGSELETQPSDPVIQLNVTFGGVNDRANDWGIIVDAGQSFDPDGTRLEYDWSDTVSPFGENDRFGKFDSMTLANLVIKDGNHGISEPIYDFLDYYAPRISKIEPIGTGPYGPNETVQFHVQTKRFMLTKSWYADKLDIELRTDNRQVSVDSWEQGRDEPHSVNGIVYNRTAWYQGSVSVNTSTLLEYTPSISVVNNNHSSLVRNTRLLPGVNVTRPSESEVLDVDVLSRSFLVEDPVFDTRRTKYPAERDDLLKAGYGVTAARNSGWKYELEHRVKVRDAQYRSDEQRFRQPGYRSTFLQNNPSWEAGATETSTRRWTTTEHEWRSAKSGRGEFTGETRRVVTDPAVYRTLRQYEHERRVERTGHRTVHRTKYIRTSHKVTHWHTKCFPMGGCMQYSTTETVTDRKRVTYTHRVSYTYHTTVTDTYWANGRRHQGDTYTGRSKTVLREPAEYGTEYRYQYTVKHAETTTWYPATYHEQISPAQYEWQYYKTTPSRIVVETNTNNPDVRLGGRVPTTVWTLSKPIRYERTWMNGHTDGHTVINTSALVRAKTRVPYVNTATGDHGSVTKVDRYNVRVSGNATVEAVKAAVTDNQTSHPPQ</sequence>
<reference evidence="3" key="1">
    <citation type="journal article" date="2014" name="Int. J. Syst. Evol. Microbiol.">
        <title>Complete genome sequence of Corynebacterium casei LMG S-19264T (=DSM 44701T), isolated from a smear-ripened cheese.</title>
        <authorList>
            <consortium name="US DOE Joint Genome Institute (JGI-PGF)"/>
            <person name="Walter F."/>
            <person name="Albersmeier A."/>
            <person name="Kalinowski J."/>
            <person name="Ruckert C."/>
        </authorList>
    </citation>
    <scope>NUCLEOTIDE SEQUENCE</scope>
    <source>
        <strain evidence="3">JCM 19596</strain>
    </source>
</reference>
<keyword evidence="4" id="KW-1185">Reference proteome</keyword>
<dbReference type="OrthoDB" id="248699at2157"/>
<dbReference type="AlphaFoldDB" id="A0A830F2B8"/>
<feature type="region of interest" description="Disordered" evidence="1">
    <location>
        <begin position="354"/>
        <end position="373"/>
    </location>
</feature>
<evidence type="ECO:0000313" key="3">
    <source>
        <dbReference type="EMBL" id="GGL55587.1"/>
    </source>
</evidence>
<organism evidence="3 4">
    <name type="scientific">Halocalculus aciditolerans</name>
    <dbReference type="NCBI Taxonomy" id="1383812"/>
    <lineage>
        <taxon>Archaea</taxon>
        <taxon>Methanobacteriati</taxon>
        <taxon>Methanobacteriota</taxon>
        <taxon>Stenosarchaea group</taxon>
        <taxon>Halobacteria</taxon>
        <taxon>Halobacteriales</taxon>
        <taxon>Halobacteriaceae</taxon>
        <taxon>Halocalculus</taxon>
    </lineage>
</organism>
<evidence type="ECO:0000256" key="1">
    <source>
        <dbReference type="SAM" id="MobiDB-lite"/>
    </source>
</evidence>
<dbReference type="Pfam" id="PF22352">
    <property type="entry name" value="K319L-like_PKD"/>
    <property type="match status" value="1"/>
</dbReference>
<proteinExistence type="predicted"/>
<accession>A0A830F2B8</accession>